<name>A0A1F7GAN4_9BACT</name>
<protein>
    <submittedName>
        <fullName evidence="1">Uncharacterized protein</fullName>
    </submittedName>
</protein>
<dbReference type="Proteomes" id="UP000178372">
    <property type="component" value="Unassembled WGS sequence"/>
</dbReference>
<dbReference type="EMBL" id="MFZF01000022">
    <property type="protein sequence ID" value="OGK15967.1"/>
    <property type="molecule type" value="Genomic_DNA"/>
</dbReference>
<organism evidence="1 2">
    <name type="scientific">Candidatus Roizmanbacteria bacterium RIFCSPHIGHO2_01_FULL_39_12b</name>
    <dbReference type="NCBI Taxonomy" id="1802030"/>
    <lineage>
        <taxon>Bacteria</taxon>
        <taxon>Candidatus Roizmaniibacteriota</taxon>
    </lineage>
</organism>
<sequence>MARGYDSRAYPEIPLSIGDLRRWDSTVAQFEAKDPNKSDGPGDTYYFWTHCYVALITSLSKNFSAKAIRLLFSQGIPIMRVVRKLVGDEMVTTHKEASTMGRKAGFMLAKLLDEKPIS</sequence>
<gene>
    <name evidence="1" type="ORF">A2690_00745</name>
</gene>
<dbReference type="AlphaFoldDB" id="A0A1F7GAN4"/>
<accession>A0A1F7GAN4</accession>
<comment type="caution">
    <text evidence="1">The sequence shown here is derived from an EMBL/GenBank/DDBJ whole genome shotgun (WGS) entry which is preliminary data.</text>
</comment>
<evidence type="ECO:0000313" key="1">
    <source>
        <dbReference type="EMBL" id="OGK15967.1"/>
    </source>
</evidence>
<reference evidence="1 2" key="1">
    <citation type="journal article" date="2016" name="Nat. Commun.">
        <title>Thousands of microbial genomes shed light on interconnected biogeochemical processes in an aquifer system.</title>
        <authorList>
            <person name="Anantharaman K."/>
            <person name="Brown C.T."/>
            <person name="Hug L.A."/>
            <person name="Sharon I."/>
            <person name="Castelle C.J."/>
            <person name="Probst A.J."/>
            <person name="Thomas B.C."/>
            <person name="Singh A."/>
            <person name="Wilkins M.J."/>
            <person name="Karaoz U."/>
            <person name="Brodie E.L."/>
            <person name="Williams K.H."/>
            <person name="Hubbard S.S."/>
            <person name="Banfield J.F."/>
        </authorList>
    </citation>
    <scope>NUCLEOTIDE SEQUENCE [LARGE SCALE GENOMIC DNA]</scope>
</reference>
<evidence type="ECO:0000313" key="2">
    <source>
        <dbReference type="Proteomes" id="UP000178372"/>
    </source>
</evidence>
<proteinExistence type="predicted"/>